<feature type="transmembrane region" description="Helical" evidence="10">
    <location>
        <begin position="70"/>
        <end position="94"/>
    </location>
</feature>
<evidence type="ECO:0000256" key="9">
    <source>
        <dbReference type="ARBA" id="ARBA00037998"/>
    </source>
</evidence>
<feature type="transmembrane region" description="Helical" evidence="10">
    <location>
        <begin position="144"/>
        <end position="169"/>
    </location>
</feature>
<keyword evidence="3" id="KW-1003">Cell membrane</keyword>
<dbReference type="EMBL" id="JAAVLN010000003">
    <property type="protein sequence ID" value="NKC05112.1"/>
    <property type="molecule type" value="Genomic_DNA"/>
</dbReference>
<gene>
    <name evidence="11" type="ORF">HED55_23945</name>
</gene>
<accession>A0ABX1DQ91</accession>
<evidence type="ECO:0000256" key="2">
    <source>
        <dbReference type="ARBA" id="ARBA00022448"/>
    </source>
</evidence>
<evidence type="ECO:0000256" key="4">
    <source>
        <dbReference type="ARBA" id="ARBA00022519"/>
    </source>
</evidence>
<dbReference type="InterPro" id="IPR001851">
    <property type="entry name" value="ABC_transp_permease"/>
</dbReference>
<comment type="subcellular location">
    <subcellularLocation>
        <location evidence="1">Cell membrane</location>
        <topology evidence="1">Multi-pass membrane protein</topology>
    </subcellularLocation>
</comment>
<comment type="caution">
    <text evidence="11">The sequence shown here is derived from an EMBL/GenBank/DDBJ whole genome shotgun (WGS) entry which is preliminary data.</text>
</comment>
<dbReference type="Pfam" id="PF02653">
    <property type="entry name" value="BPD_transp_2"/>
    <property type="match status" value="1"/>
</dbReference>
<protein>
    <submittedName>
        <fullName evidence="11">Branched-chain amino acid ABC transporter permease</fullName>
    </submittedName>
</protein>
<comment type="similarity">
    <text evidence="9">Belongs to the binding-protein-dependent transport system permease family. LivHM subfamily.</text>
</comment>
<dbReference type="PANTHER" id="PTHR11795:SF371">
    <property type="entry name" value="HIGH-AFFINITY BRANCHED-CHAIN AMINO ACID TRANSPORT SYSTEM PERMEASE PROTEIN LIVH"/>
    <property type="match status" value="1"/>
</dbReference>
<dbReference type="InterPro" id="IPR052157">
    <property type="entry name" value="BCAA_transport_permease"/>
</dbReference>
<dbReference type="PANTHER" id="PTHR11795">
    <property type="entry name" value="BRANCHED-CHAIN AMINO ACID TRANSPORT SYSTEM PERMEASE PROTEIN LIVH"/>
    <property type="match status" value="1"/>
</dbReference>
<sequence>MDSAFILQQFFNALTIGSIYALIALGYTMVYGVLRLINFVHGELFAIGAYVSVVLIGLAAGGSIGTGPLVLFGIFIAVFLIVGMLGVGLERIAYKPLRHSSRLAPLLSALGLSLAVQSAIQLIWGPAPIGFPAILPNTRIEIWGASITTTQLGITVLALVLLAGLTIFIERTRIGIHVRAVSENARTAAMMGINVNRTISLIFLIGPGLGGLAGILYAGYYGVMTPTMGAIVGLKAFTAAILGGIGSIPGAVLGGLLLGFLEVFGTSMLPILTNGALGTEYRDIFAFTALILVLLFRPAGLIGEPVSEENHSL</sequence>
<evidence type="ECO:0000313" key="11">
    <source>
        <dbReference type="EMBL" id="NKC05112.1"/>
    </source>
</evidence>
<feature type="transmembrane region" description="Helical" evidence="10">
    <location>
        <begin position="106"/>
        <end position="124"/>
    </location>
</feature>
<dbReference type="Proteomes" id="UP000704467">
    <property type="component" value="Unassembled WGS sequence"/>
</dbReference>
<keyword evidence="4" id="KW-0997">Cell inner membrane</keyword>
<keyword evidence="5 10" id="KW-0812">Transmembrane</keyword>
<keyword evidence="6" id="KW-0029">Amino-acid transport</keyword>
<dbReference type="CDD" id="cd06582">
    <property type="entry name" value="TM_PBP1_LivH_like"/>
    <property type="match status" value="1"/>
</dbReference>
<keyword evidence="8 10" id="KW-0472">Membrane</keyword>
<evidence type="ECO:0000313" key="12">
    <source>
        <dbReference type="Proteomes" id="UP000704467"/>
    </source>
</evidence>
<organism evidence="11 12">
    <name type="scientific">Brucella haematophila</name>
    <dbReference type="NCBI Taxonomy" id="419474"/>
    <lineage>
        <taxon>Bacteria</taxon>
        <taxon>Pseudomonadati</taxon>
        <taxon>Pseudomonadota</taxon>
        <taxon>Alphaproteobacteria</taxon>
        <taxon>Hyphomicrobiales</taxon>
        <taxon>Brucellaceae</taxon>
        <taxon>Brucella/Ochrobactrum group</taxon>
        <taxon>Brucella</taxon>
    </lineage>
</organism>
<feature type="transmembrane region" description="Helical" evidence="10">
    <location>
        <begin position="240"/>
        <end position="264"/>
    </location>
</feature>
<keyword evidence="2" id="KW-0813">Transport</keyword>
<evidence type="ECO:0000256" key="5">
    <source>
        <dbReference type="ARBA" id="ARBA00022692"/>
    </source>
</evidence>
<evidence type="ECO:0000256" key="1">
    <source>
        <dbReference type="ARBA" id="ARBA00004651"/>
    </source>
</evidence>
<name>A0ABX1DQ91_9HYPH</name>
<proteinExistence type="inferred from homology"/>
<feature type="transmembrane region" description="Helical" evidence="10">
    <location>
        <begin position="199"/>
        <end position="220"/>
    </location>
</feature>
<evidence type="ECO:0000256" key="7">
    <source>
        <dbReference type="ARBA" id="ARBA00022989"/>
    </source>
</evidence>
<keyword evidence="7 10" id="KW-1133">Transmembrane helix</keyword>
<reference evidence="11 12" key="1">
    <citation type="submission" date="2020-03" db="EMBL/GenBank/DDBJ databases">
        <title>Whole genome sequencing of clinical and environmental type strains of Ochrobactrum.</title>
        <authorList>
            <person name="Dharne M."/>
        </authorList>
    </citation>
    <scope>NUCLEOTIDE SEQUENCE [LARGE SCALE GENOMIC DNA]</scope>
    <source>
        <strain evidence="11 12">CIP 109452</strain>
    </source>
</reference>
<keyword evidence="12" id="KW-1185">Reference proteome</keyword>
<feature type="transmembrane region" description="Helical" evidence="10">
    <location>
        <begin position="6"/>
        <end position="32"/>
    </location>
</feature>
<evidence type="ECO:0000256" key="6">
    <source>
        <dbReference type="ARBA" id="ARBA00022970"/>
    </source>
</evidence>
<evidence type="ECO:0000256" key="10">
    <source>
        <dbReference type="SAM" id="Phobius"/>
    </source>
</evidence>
<feature type="transmembrane region" description="Helical" evidence="10">
    <location>
        <begin position="44"/>
        <end position="64"/>
    </location>
</feature>
<evidence type="ECO:0000256" key="8">
    <source>
        <dbReference type="ARBA" id="ARBA00023136"/>
    </source>
</evidence>
<evidence type="ECO:0000256" key="3">
    <source>
        <dbReference type="ARBA" id="ARBA00022475"/>
    </source>
</evidence>